<reference evidence="2 3" key="1">
    <citation type="submission" date="2019-01" db="EMBL/GenBank/DDBJ databases">
        <title>Novel species of Nocardioides.</title>
        <authorList>
            <person name="Liu Q."/>
            <person name="Xin Y.-H."/>
        </authorList>
    </citation>
    <scope>NUCLEOTIDE SEQUENCE [LARGE SCALE GENOMIC DNA]</scope>
    <source>
        <strain evidence="2 3">CGMCC 4.6882</strain>
    </source>
</reference>
<dbReference type="Proteomes" id="UP000294071">
    <property type="component" value="Unassembled WGS sequence"/>
</dbReference>
<sequence>MDVRATPLVRCLRALLLAAVVVAAGSVAHVTAGGLMPGWPGLAALYAAVAAAGALVLGREASARRLVALTVGGQLVVHSALSAMAGHHATGMAMAHGPHGGMTHPGAGTGTVVPAWLGHGVEDMLAHPFMAVLHVLAATAVALWLAVGERALFSLVRLARCGARGALARAALALGLHPVVLRGVPRVVGVRRHEEGALPLLPVWSRGPARRGPPLLLLPH</sequence>
<organism evidence="2 3">
    <name type="scientific">Nocardioides oleivorans</name>
    <dbReference type="NCBI Taxonomy" id="273676"/>
    <lineage>
        <taxon>Bacteria</taxon>
        <taxon>Bacillati</taxon>
        <taxon>Actinomycetota</taxon>
        <taxon>Actinomycetes</taxon>
        <taxon>Propionibacteriales</taxon>
        <taxon>Nocardioidaceae</taxon>
        <taxon>Nocardioides</taxon>
    </lineage>
</organism>
<protein>
    <submittedName>
        <fullName evidence="2">Uncharacterized protein</fullName>
    </submittedName>
</protein>
<feature type="transmembrane region" description="Helical" evidence="1">
    <location>
        <begin position="125"/>
        <end position="147"/>
    </location>
</feature>
<dbReference type="RefSeq" id="WP_129400569.1">
    <property type="nucleotide sequence ID" value="NZ_SDWT01000001.1"/>
</dbReference>
<evidence type="ECO:0000313" key="3">
    <source>
        <dbReference type="Proteomes" id="UP000294071"/>
    </source>
</evidence>
<keyword evidence="1" id="KW-0812">Transmembrane</keyword>
<keyword evidence="1" id="KW-0472">Membrane</keyword>
<keyword evidence="1" id="KW-1133">Transmembrane helix</keyword>
<proteinExistence type="predicted"/>
<accession>A0A4Q2S128</accession>
<evidence type="ECO:0000313" key="2">
    <source>
        <dbReference type="EMBL" id="RYB95227.1"/>
    </source>
</evidence>
<comment type="caution">
    <text evidence="2">The sequence shown here is derived from an EMBL/GenBank/DDBJ whole genome shotgun (WGS) entry which is preliminary data.</text>
</comment>
<gene>
    <name evidence="2" type="ORF">EUA93_13305</name>
</gene>
<evidence type="ECO:0000256" key="1">
    <source>
        <dbReference type="SAM" id="Phobius"/>
    </source>
</evidence>
<feature type="transmembrane region" description="Helical" evidence="1">
    <location>
        <begin position="38"/>
        <end position="57"/>
    </location>
</feature>
<dbReference type="AlphaFoldDB" id="A0A4Q2S128"/>
<name>A0A4Q2S128_9ACTN</name>
<feature type="transmembrane region" description="Helical" evidence="1">
    <location>
        <begin position="66"/>
        <end position="85"/>
    </location>
</feature>
<dbReference type="EMBL" id="SDWT01000001">
    <property type="protein sequence ID" value="RYB95227.1"/>
    <property type="molecule type" value="Genomic_DNA"/>
</dbReference>
<keyword evidence="3" id="KW-1185">Reference proteome</keyword>